<reference evidence="7" key="1">
    <citation type="submission" date="2022-03" db="EMBL/GenBank/DDBJ databases">
        <title>Genomic Encyclopedia of Type Strains, Phase III (KMG-III): the genomes of soil and plant-associated and newly described type strains.</title>
        <authorList>
            <person name="Whitman W."/>
        </authorList>
    </citation>
    <scope>NUCLEOTIDE SEQUENCE</scope>
    <source>
        <strain evidence="7">ANL 6-2</strain>
    </source>
</reference>
<dbReference type="PROSITE" id="PS50801">
    <property type="entry name" value="STAS"/>
    <property type="match status" value="1"/>
</dbReference>
<dbReference type="Pfam" id="PF01740">
    <property type="entry name" value="STAS"/>
    <property type="match status" value="1"/>
</dbReference>
<dbReference type="InterPro" id="IPR002645">
    <property type="entry name" value="STAS_dom"/>
</dbReference>
<gene>
    <name evidence="7" type="ORF">J2T57_002431</name>
</gene>
<evidence type="ECO:0000256" key="4">
    <source>
        <dbReference type="ARBA" id="ARBA00023136"/>
    </source>
</evidence>
<keyword evidence="2 5" id="KW-0812">Transmembrane</keyword>
<feature type="transmembrane region" description="Helical" evidence="5">
    <location>
        <begin position="126"/>
        <end position="147"/>
    </location>
</feature>
<dbReference type="RefSeq" id="WP_253478495.1">
    <property type="nucleotide sequence ID" value="NZ_JALJXV010000005.1"/>
</dbReference>
<dbReference type="PANTHER" id="PTHR11814">
    <property type="entry name" value="SULFATE TRANSPORTER"/>
    <property type="match status" value="1"/>
</dbReference>
<feature type="transmembrane region" description="Helical" evidence="5">
    <location>
        <begin position="204"/>
        <end position="222"/>
    </location>
</feature>
<dbReference type="Gene3D" id="3.30.750.24">
    <property type="entry name" value="STAS domain"/>
    <property type="match status" value="1"/>
</dbReference>
<accession>A0AAE3G6H1</accession>
<dbReference type="SUPFAM" id="SSF52091">
    <property type="entry name" value="SpoIIaa-like"/>
    <property type="match status" value="1"/>
</dbReference>
<organism evidence="7 8">
    <name type="scientific">Natronocella acetinitrilica</name>
    <dbReference type="NCBI Taxonomy" id="414046"/>
    <lineage>
        <taxon>Bacteria</taxon>
        <taxon>Pseudomonadati</taxon>
        <taxon>Pseudomonadota</taxon>
        <taxon>Gammaproteobacteria</taxon>
        <taxon>Chromatiales</taxon>
        <taxon>Ectothiorhodospiraceae</taxon>
        <taxon>Natronocella</taxon>
    </lineage>
</organism>
<dbReference type="Proteomes" id="UP001205843">
    <property type="component" value="Unassembled WGS sequence"/>
</dbReference>
<dbReference type="EMBL" id="JALJXV010000005">
    <property type="protein sequence ID" value="MCP1675283.1"/>
    <property type="molecule type" value="Genomic_DNA"/>
</dbReference>
<comment type="caution">
    <text evidence="7">The sequence shown here is derived from an EMBL/GenBank/DDBJ whole genome shotgun (WGS) entry which is preliminary data.</text>
</comment>
<feature type="transmembrane region" description="Helical" evidence="5">
    <location>
        <begin position="20"/>
        <end position="45"/>
    </location>
</feature>
<dbReference type="Pfam" id="PF00916">
    <property type="entry name" value="Sulfate_transp"/>
    <property type="match status" value="1"/>
</dbReference>
<evidence type="ECO:0000313" key="7">
    <source>
        <dbReference type="EMBL" id="MCP1675283.1"/>
    </source>
</evidence>
<evidence type="ECO:0000256" key="3">
    <source>
        <dbReference type="ARBA" id="ARBA00022989"/>
    </source>
</evidence>
<evidence type="ECO:0000259" key="6">
    <source>
        <dbReference type="PROSITE" id="PS50801"/>
    </source>
</evidence>
<dbReference type="InterPro" id="IPR001902">
    <property type="entry name" value="SLC26A/SulP_fam"/>
</dbReference>
<comment type="subcellular location">
    <subcellularLocation>
        <location evidence="1">Membrane</location>
        <topology evidence="1">Multi-pass membrane protein</topology>
    </subcellularLocation>
</comment>
<feature type="transmembrane region" description="Helical" evidence="5">
    <location>
        <begin position="327"/>
        <end position="344"/>
    </location>
</feature>
<dbReference type="GO" id="GO:0016020">
    <property type="term" value="C:membrane"/>
    <property type="evidence" value="ECO:0007669"/>
    <property type="project" value="UniProtKB-SubCell"/>
</dbReference>
<dbReference type="InterPro" id="IPR011547">
    <property type="entry name" value="SLC26A/SulP_dom"/>
</dbReference>
<feature type="transmembrane region" description="Helical" evidence="5">
    <location>
        <begin position="179"/>
        <end position="197"/>
    </location>
</feature>
<keyword evidence="8" id="KW-1185">Reference proteome</keyword>
<dbReference type="InterPro" id="IPR036513">
    <property type="entry name" value="STAS_dom_sf"/>
</dbReference>
<dbReference type="GO" id="GO:0055085">
    <property type="term" value="P:transmembrane transport"/>
    <property type="evidence" value="ECO:0007669"/>
    <property type="project" value="InterPro"/>
</dbReference>
<evidence type="ECO:0000256" key="2">
    <source>
        <dbReference type="ARBA" id="ARBA00022692"/>
    </source>
</evidence>
<name>A0AAE3G6H1_9GAMM</name>
<dbReference type="CDD" id="cd07042">
    <property type="entry name" value="STAS_SulP_like_sulfate_transporter"/>
    <property type="match status" value="1"/>
</dbReference>
<feature type="domain" description="STAS" evidence="6">
    <location>
        <begin position="448"/>
        <end position="552"/>
    </location>
</feature>
<feature type="transmembrane region" description="Helical" evidence="5">
    <location>
        <begin position="383"/>
        <end position="414"/>
    </location>
</feature>
<evidence type="ECO:0000256" key="5">
    <source>
        <dbReference type="SAM" id="Phobius"/>
    </source>
</evidence>
<evidence type="ECO:0000313" key="8">
    <source>
        <dbReference type="Proteomes" id="UP001205843"/>
    </source>
</evidence>
<feature type="transmembrane region" description="Helical" evidence="5">
    <location>
        <begin position="74"/>
        <end position="93"/>
    </location>
</feature>
<dbReference type="NCBIfam" id="TIGR00815">
    <property type="entry name" value="sulP"/>
    <property type="match status" value="1"/>
</dbReference>
<feature type="transmembrane region" description="Helical" evidence="5">
    <location>
        <begin position="253"/>
        <end position="273"/>
    </location>
</feature>
<protein>
    <submittedName>
        <fullName evidence="7">SulP family sulfate permease</fullName>
    </submittedName>
</protein>
<proteinExistence type="predicted"/>
<feature type="transmembrane region" description="Helical" evidence="5">
    <location>
        <begin position="52"/>
        <end position="68"/>
    </location>
</feature>
<feature type="transmembrane region" description="Helical" evidence="5">
    <location>
        <begin position="350"/>
        <end position="367"/>
    </location>
</feature>
<dbReference type="AlphaFoldDB" id="A0AAE3G6H1"/>
<sequence length="580" mass="61776">MNPQRFLPFLEWLPLVGPRALRADLMAGLTGAVIVLPQGVAYALIAGLPPQYGLYGAIVIAVIAGLFGSSRHLVSGPTAALSIVVFSVVSGVVSPDSPEFIPYVITLTMLAGVIQLGLGLARLGGLVNFISHTVVVGFTTGAAVLIASSQLRHFFGLDMPAGESFATTVYLFVQGLPEFNGWVVLIGVVTLGTSLLVSRFRPNWPSMLVAMLAGSLAAFVLGGEERGINMVGAMPASLPPLTLPVFSLETLRLLVPGALAVAIIGIIEAVSIGRAISVKSGQRIDGSQEFVGQGLGNLVGSFFSCYAGSGSFTRSAANYHAGARTPLSVVFAASLVLLILLLVPGVTAHLPMPAMAAIVLLIAWKLVDLRQWRAIMGVSRQEALILVVTFASTLILALEFAIYLGVLLSLMIYLHRTAHPRMVPVAPVQERSGKPYRNAAKRGLVECPQLKVLRLDGSIFFGAVDHVQSVLEGLSRSGYRHVLLFGPSVNFIDVAGAELLAHEARRFRALGGGLYFASFKDPAIELLKKPVYLRDIGENSFFHTPAEAVATIFPTLDRPTCVRCTARIFHECERVPRPGE</sequence>
<keyword evidence="4 5" id="KW-0472">Membrane</keyword>
<evidence type="ECO:0000256" key="1">
    <source>
        <dbReference type="ARBA" id="ARBA00004141"/>
    </source>
</evidence>
<feature type="transmembrane region" description="Helical" evidence="5">
    <location>
        <begin position="100"/>
        <end position="120"/>
    </location>
</feature>
<keyword evidence="3 5" id="KW-1133">Transmembrane helix</keyword>